<dbReference type="RefSeq" id="WP_183264366.1">
    <property type="nucleotide sequence ID" value="NZ_BAAAVZ010000026.1"/>
</dbReference>
<sequence>MIDIAPTTEAESRNRDLAIAAASQAADAMAELMRYAREGDGSMSGAFGIDVVEQLLDAAKMAAEIEGWPNSQEERGQFYASIADFLEGWA</sequence>
<reference evidence="1 2" key="1">
    <citation type="submission" date="2020-08" db="EMBL/GenBank/DDBJ databases">
        <title>Genomic Encyclopedia of Type Strains, Phase IV (KMG-IV): sequencing the most valuable type-strain genomes for metagenomic binning, comparative biology and taxonomic classification.</title>
        <authorList>
            <person name="Goeker M."/>
        </authorList>
    </citation>
    <scope>NUCLEOTIDE SEQUENCE [LARGE SCALE GENOMIC DNA]</scope>
    <source>
        <strain evidence="1 2">DSM 7050</strain>
    </source>
</reference>
<dbReference type="EMBL" id="JACHOT010000009">
    <property type="protein sequence ID" value="MBB4652963.1"/>
    <property type="molecule type" value="Genomic_DNA"/>
</dbReference>
<evidence type="ECO:0000313" key="1">
    <source>
        <dbReference type="EMBL" id="MBB4652963.1"/>
    </source>
</evidence>
<accession>A0ABR6L8N4</accession>
<organism evidence="1 2">
    <name type="scientific">Aminobacter niigataensis</name>
    <dbReference type="NCBI Taxonomy" id="83265"/>
    <lineage>
        <taxon>Bacteria</taxon>
        <taxon>Pseudomonadati</taxon>
        <taxon>Pseudomonadota</taxon>
        <taxon>Alphaproteobacteria</taxon>
        <taxon>Hyphomicrobiales</taxon>
        <taxon>Phyllobacteriaceae</taxon>
        <taxon>Aminobacter</taxon>
    </lineage>
</organism>
<name>A0ABR6L8N4_9HYPH</name>
<protein>
    <submittedName>
        <fullName evidence="1">Uncharacterized protein</fullName>
    </submittedName>
</protein>
<dbReference type="Proteomes" id="UP000539538">
    <property type="component" value="Unassembled WGS sequence"/>
</dbReference>
<gene>
    <name evidence="1" type="ORF">GGQ99_004747</name>
</gene>
<keyword evidence="2" id="KW-1185">Reference proteome</keyword>
<evidence type="ECO:0000313" key="2">
    <source>
        <dbReference type="Proteomes" id="UP000539538"/>
    </source>
</evidence>
<proteinExistence type="predicted"/>
<comment type="caution">
    <text evidence="1">The sequence shown here is derived from an EMBL/GenBank/DDBJ whole genome shotgun (WGS) entry which is preliminary data.</text>
</comment>